<evidence type="ECO:0000313" key="1">
    <source>
        <dbReference type="EMBL" id="CAL0306145.1"/>
    </source>
</evidence>
<reference evidence="2 3" key="1">
    <citation type="submission" date="2024-03" db="EMBL/GenBank/DDBJ databases">
        <authorList>
            <person name="Martinez-Hernandez J."/>
        </authorList>
    </citation>
    <scope>NUCLEOTIDE SEQUENCE [LARGE SCALE GENOMIC DNA]</scope>
</reference>
<evidence type="ECO:0000313" key="3">
    <source>
        <dbReference type="Proteomes" id="UP001497480"/>
    </source>
</evidence>
<name>A0AAV1WB18_LUPLU</name>
<evidence type="ECO:0008006" key="4">
    <source>
        <dbReference type="Google" id="ProtNLM"/>
    </source>
</evidence>
<sequence length="96" mass="11211">MVWLMQCGIGKGLIVLIFFYGKWCMPTNDNRVKRSIAVSAECPSCSNEEIVLHALRDCAAGIVQFKFRQERIACLFIVPKENLEEWRDKEKWGMWK</sequence>
<organism evidence="2 3">
    <name type="scientific">Lupinus luteus</name>
    <name type="common">European yellow lupine</name>
    <dbReference type="NCBI Taxonomy" id="3873"/>
    <lineage>
        <taxon>Eukaryota</taxon>
        <taxon>Viridiplantae</taxon>
        <taxon>Streptophyta</taxon>
        <taxon>Embryophyta</taxon>
        <taxon>Tracheophyta</taxon>
        <taxon>Spermatophyta</taxon>
        <taxon>Magnoliopsida</taxon>
        <taxon>eudicotyledons</taxon>
        <taxon>Gunneridae</taxon>
        <taxon>Pentapetalae</taxon>
        <taxon>rosids</taxon>
        <taxon>fabids</taxon>
        <taxon>Fabales</taxon>
        <taxon>Fabaceae</taxon>
        <taxon>Papilionoideae</taxon>
        <taxon>50 kb inversion clade</taxon>
        <taxon>genistoids sensu lato</taxon>
        <taxon>core genistoids</taxon>
        <taxon>Genisteae</taxon>
        <taxon>Lupinus</taxon>
    </lineage>
</organism>
<dbReference type="Proteomes" id="UP001497480">
    <property type="component" value="Unassembled WGS sequence"/>
</dbReference>
<gene>
    <name evidence="1" type="ORF">LLUT_LOCUS7205</name>
    <name evidence="2" type="ORF">LLUT_LOCUS7206</name>
</gene>
<keyword evidence="3" id="KW-1185">Reference proteome</keyword>
<protein>
    <recommendedName>
        <fullName evidence="4">Reverse transcriptase zinc-binding domain-containing protein</fullName>
    </recommendedName>
</protein>
<dbReference type="EMBL" id="CAXHTB010000005">
    <property type="protein sequence ID" value="CAL0306146.1"/>
    <property type="molecule type" value="Genomic_DNA"/>
</dbReference>
<comment type="caution">
    <text evidence="2">The sequence shown here is derived from an EMBL/GenBank/DDBJ whole genome shotgun (WGS) entry which is preliminary data.</text>
</comment>
<accession>A0AAV1WB18</accession>
<proteinExistence type="predicted"/>
<dbReference type="EMBL" id="CAXHTB010000005">
    <property type="protein sequence ID" value="CAL0306145.1"/>
    <property type="molecule type" value="Genomic_DNA"/>
</dbReference>
<evidence type="ECO:0000313" key="2">
    <source>
        <dbReference type="EMBL" id="CAL0306146.1"/>
    </source>
</evidence>
<dbReference type="AlphaFoldDB" id="A0AAV1WB18"/>